<dbReference type="GO" id="GO:0003824">
    <property type="term" value="F:catalytic activity"/>
    <property type="evidence" value="ECO:0007669"/>
    <property type="project" value="InterPro"/>
</dbReference>
<dbReference type="Gene3D" id="3.40.50.620">
    <property type="entry name" value="HUPs"/>
    <property type="match status" value="1"/>
</dbReference>
<evidence type="ECO:0000313" key="2">
    <source>
        <dbReference type="EMBL" id="ARR10660.1"/>
    </source>
</evidence>
<dbReference type="AlphaFoldDB" id="A0A1X9T3W0"/>
<dbReference type="OrthoDB" id="9772814at2"/>
<dbReference type="InterPro" id="IPR014729">
    <property type="entry name" value="Rossmann-like_a/b/a_fold"/>
</dbReference>
<dbReference type="EMBL" id="CP021170">
    <property type="protein sequence ID" value="ARR10660.1"/>
    <property type="molecule type" value="Genomic_DNA"/>
</dbReference>
<geneLocation type="plasmid" evidence="2 3">
    <name>unnamed1</name>
</geneLocation>
<evidence type="ECO:0000313" key="3">
    <source>
        <dbReference type="Proteomes" id="UP000078148"/>
    </source>
</evidence>
<dbReference type="Pfam" id="PF01507">
    <property type="entry name" value="PAPS_reduct"/>
    <property type="match status" value="1"/>
</dbReference>
<evidence type="ECO:0000259" key="1">
    <source>
        <dbReference type="Pfam" id="PF01507"/>
    </source>
</evidence>
<name>A0A1X9T3W0_9BACL</name>
<proteinExistence type="predicted"/>
<dbReference type="RefSeq" id="WP_087071373.1">
    <property type="nucleotide sequence ID" value="NZ_CP021170.1"/>
</dbReference>
<dbReference type="KEGG" id="pbv:AR543_p0052"/>
<protein>
    <recommendedName>
        <fullName evidence="1">Phosphoadenosine phosphosulphate reductase domain-containing protein</fullName>
    </recommendedName>
</protein>
<gene>
    <name evidence="2" type="ORF">AR543_p0052</name>
</gene>
<dbReference type="SUPFAM" id="SSF52402">
    <property type="entry name" value="Adenine nucleotide alpha hydrolases-like"/>
    <property type="match status" value="1"/>
</dbReference>
<keyword evidence="2" id="KW-0614">Plasmid</keyword>
<feature type="domain" description="Phosphoadenosine phosphosulphate reductase" evidence="1">
    <location>
        <begin position="181"/>
        <end position="254"/>
    </location>
</feature>
<sequence>MNCEIMIETQLERGQQDELLPLDQYDKVLIAESAGKDSMACLFHMLDLGIPKEKIELWHQSIDGGGEQHTEFLDWPVTESYIEAVGQLYGIKTTYQWRSHGIYGELLRQDSLTGDVYHLEDGEIRHWPTTRGKRSTRRRWPAMSADLRTRWCSAYAKIDVFARVLSNHPDYQGSKEKPLNILVVSGERREESANRARYHEVELHRCSNKKRRVHAWRPVIDWSERQIWDVYEKRRFLPHPAYLLGWNRTSCFGCIFSTADLWAMMREIAPDRFDRLVRMEKELQHTIDPKWTLEEKANLGSLKRLPTDARLSRWVELALNRSFVASDLIMEAWELPAGAMRGAAGGPG</sequence>
<reference evidence="2 3" key="1">
    <citation type="journal article" date="2016" name="Int. J. Syst. Evol. Microbiol.">
        <title>Paenibacillus damxungensis sp. nov., isolated from raw yak (Bos grunniens) milk.</title>
        <authorList>
            <person name="Wu Z."/>
            <person name="Gao C."/>
            <person name="Han J."/>
            <person name="Liu Z."/>
        </authorList>
    </citation>
    <scope>NUCLEOTIDE SEQUENCE [LARGE SCALE GENOMIC DNA]</scope>
    <source>
        <strain evidence="2 3">BD3526</strain>
        <plasmid evidence="2 3">unnamed1</plasmid>
    </source>
</reference>
<organism evidence="2 3">
    <name type="scientific">Paenibacillus bovis</name>
    <dbReference type="NCBI Taxonomy" id="1616788"/>
    <lineage>
        <taxon>Bacteria</taxon>
        <taxon>Bacillati</taxon>
        <taxon>Bacillota</taxon>
        <taxon>Bacilli</taxon>
        <taxon>Bacillales</taxon>
        <taxon>Paenibacillaceae</taxon>
        <taxon>Paenibacillus</taxon>
    </lineage>
</organism>
<accession>A0A1X9T3W0</accession>
<keyword evidence="3" id="KW-1185">Reference proteome</keyword>
<dbReference type="Proteomes" id="UP000078148">
    <property type="component" value="Plasmid unnamed1"/>
</dbReference>
<dbReference type="InterPro" id="IPR002500">
    <property type="entry name" value="PAPS_reduct_dom"/>
</dbReference>